<evidence type="ECO:0000313" key="2">
    <source>
        <dbReference type="EMBL" id="RXI24625.1"/>
    </source>
</evidence>
<proteinExistence type="predicted"/>
<feature type="region of interest" description="Disordered" evidence="1">
    <location>
        <begin position="1"/>
        <end position="67"/>
    </location>
</feature>
<keyword evidence="3" id="KW-1185">Reference proteome</keyword>
<feature type="compositionally biased region" description="Basic and acidic residues" evidence="1">
    <location>
        <begin position="7"/>
        <end position="24"/>
    </location>
</feature>
<evidence type="ECO:0000256" key="1">
    <source>
        <dbReference type="SAM" id="MobiDB-lite"/>
    </source>
</evidence>
<protein>
    <submittedName>
        <fullName evidence="2">Uncharacterized protein</fullName>
    </submittedName>
</protein>
<dbReference type="Proteomes" id="UP000290580">
    <property type="component" value="Unassembled WGS sequence"/>
</dbReference>
<evidence type="ECO:0000313" key="3">
    <source>
        <dbReference type="Proteomes" id="UP000290580"/>
    </source>
</evidence>
<dbReference type="EMBL" id="NXIC01000037">
    <property type="protein sequence ID" value="RXI24625.1"/>
    <property type="molecule type" value="Genomic_DNA"/>
</dbReference>
<name>A0ABY0EHI7_9BACT</name>
<sequence>MCGQGGKRKDKEGRRESRIHEKEKRGKKSKGQGKGGKGKRGGRGGVEERGGDTWKGGRIKGERGKGE</sequence>
<feature type="compositionally biased region" description="Basic residues" evidence="1">
    <location>
        <begin position="25"/>
        <end position="42"/>
    </location>
</feature>
<comment type="caution">
    <text evidence="2">The sequence shown here is derived from an EMBL/GenBank/DDBJ whole genome shotgun (WGS) entry which is preliminary data.</text>
</comment>
<reference evidence="2 3" key="1">
    <citation type="submission" date="2017-09" db="EMBL/GenBank/DDBJ databases">
        <title>Genomics of the genus Arcobacter.</title>
        <authorList>
            <person name="Perez-Cataluna A."/>
            <person name="Figueras M.J."/>
            <person name="Salas-Masso N."/>
        </authorList>
    </citation>
    <scope>NUCLEOTIDE SEQUENCE [LARGE SCALE GENOMIC DNA]</scope>
    <source>
        <strain evidence="2 3">LMG 6621</strain>
    </source>
</reference>
<gene>
    <name evidence="2" type="ORF">CP959_10260</name>
</gene>
<organism evidence="2 3">
    <name type="scientific">Aliarcobacter skirrowii CCUG 10374</name>
    <dbReference type="NCBI Taxonomy" id="1032239"/>
    <lineage>
        <taxon>Bacteria</taxon>
        <taxon>Pseudomonadati</taxon>
        <taxon>Campylobacterota</taxon>
        <taxon>Epsilonproteobacteria</taxon>
        <taxon>Campylobacterales</taxon>
        <taxon>Arcobacteraceae</taxon>
        <taxon>Aliarcobacter</taxon>
    </lineage>
</organism>
<accession>A0ABY0EHI7</accession>